<dbReference type="RefSeq" id="WP_157336270.1">
    <property type="nucleotide sequence ID" value="NZ_RHLK01000007.1"/>
</dbReference>
<gene>
    <name evidence="1" type="ORF">EDM21_13690</name>
</gene>
<reference evidence="1 2" key="1">
    <citation type="journal article" date="2019" name="Microorganisms">
        <title>Paenibacillus lutrae sp. nov., A Chitinolytic Species Isolated from A River Otter in Castril Natural Park, Granada, Spain.</title>
        <authorList>
            <person name="Rodriguez M."/>
            <person name="Reina J.C."/>
            <person name="Bejar V."/>
            <person name="Llamas I."/>
        </authorList>
    </citation>
    <scope>NUCLEOTIDE SEQUENCE [LARGE SCALE GENOMIC DNA]</scope>
    <source>
        <strain evidence="1 2">N10</strain>
    </source>
</reference>
<accession>A0A7X3JZZ8</accession>
<evidence type="ECO:0008006" key="3">
    <source>
        <dbReference type="Google" id="ProtNLM"/>
    </source>
</evidence>
<keyword evidence="2" id="KW-1185">Reference proteome</keyword>
<sequence length="62" mass="6873">MEKVKSDNLLGTLLCKWCDRILGELDTDRVMVYYMECSDRACTGAADNKGVETNEQAVANAL</sequence>
<dbReference type="EMBL" id="RHLK01000007">
    <property type="protein sequence ID" value="MVP00562.1"/>
    <property type="molecule type" value="Genomic_DNA"/>
</dbReference>
<name>A0A7X3JZZ8_9BACL</name>
<evidence type="ECO:0000313" key="1">
    <source>
        <dbReference type="EMBL" id="MVP00562.1"/>
    </source>
</evidence>
<organism evidence="1 2">
    <name type="scientific">Paenibacillus lutrae</name>
    <dbReference type="NCBI Taxonomy" id="2078573"/>
    <lineage>
        <taxon>Bacteria</taxon>
        <taxon>Bacillati</taxon>
        <taxon>Bacillota</taxon>
        <taxon>Bacilli</taxon>
        <taxon>Bacillales</taxon>
        <taxon>Paenibacillaceae</taxon>
        <taxon>Paenibacillus</taxon>
    </lineage>
</organism>
<proteinExistence type="predicted"/>
<protein>
    <recommendedName>
        <fullName evidence="3">GapA-binding peptide SR1P</fullName>
    </recommendedName>
</protein>
<dbReference type="OrthoDB" id="2971595at2"/>
<dbReference type="AlphaFoldDB" id="A0A7X3JZZ8"/>
<dbReference type="Proteomes" id="UP000490800">
    <property type="component" value="Unassembled WGS sequence"/>
</dbReference>
<comment type="caution">
    <text evidence="1">The sequence shown here is derived from an EMBL/GenBank/DDBJ whole genome shotgun (WGS) entry which is preliminary data.</text>
</comment>
<evidence type="ECO:0000313" key="2">
    <source>
        <dbReference type="Proteomes" id="UP000490800"/>
    </source>
</evidence>